<evidence type="ECO:0000256" key="1">
    <source>
        <dbReference type="ARBA" id="ARBA00001933"/>
    </source>
</evidence>
<evidence type="ECO:0000259" key="6">
    <source>
        <dbReference type="Pfam" id="PF00291"/>
    </source>
</evidence>
<dbReference type="Proteomes" id="UP000679691">
    <property type="component" value="Unassembled WGS sequence"/>
</dbReference>
<evidence type="ECO:0000256" key="4">
    <source>
        <dbReference type="PIRSR" id="PIRSR006278-1"/>
    </source>
</evidence>
<comment type="cofactor">
    <cofactor evidence="1">
        <name>pyridoxal 5'-phosphate</name>
        <dbReference type="ChEBI" id="CHEBI:597326"/>
    </cofactor>
</comment>
<keyword evidence="3 5" id="KW-0663">Pyridoxal phosphate</keyword>
<organism evidence="7 8">
    <name type="scientific">Rhinopithecimicrobium faecis</name>
    <dbReference type="NCBI Taxonomy" id="2820698"/>
    <lineage>
        <taxon>Bacteria</taxon>
        <taxon>Pseudomonadati</taxon>
        <taxon>Bacteroidota</taxon>
        <taxon>Sphingobacteriia</taxon>
        <taxon>Sphingobacteriales</taxon>
        <taxon>Sphingobacteriaceae</taxon>
        <taxon>Rhinopithecimicrobium</taxon>
    </lineage>
</organism>
<dbReference type="Pfam" id="PF00291">
    <property type="entry name" value="PALP"/>
    <property type="match status" value="1"/>
</dbReference>
<evidence type="ECO:0000313" key="8">
    <source>
        <dbReference type="Proteomes" id="UP000679691"/>
    </source>
</evidence>
<dbReference type="PIRSF" id="PIRSF006278">
    <property type="entry name" value="ACCD_DCysDesulf"/>
    <property type="match status" value="1"/>
</dbReference>
<dbReference type="InterPro" id="IPR027278">
    <property type="entry name" value="ACCD_DCysDesulf"/>
</dbReference>
<keyword evidence="8" id="KW-1185">Reference proteome</keyword>
<evidence type="ECO:0000313" key="7">
    <source>
        <dbReference type="EMBL" id="MBP3942726.1"/>
    </source>
</evidence>
<dbReference type="PANTHER" id="PTHR43780:SF2">
    <property type="entry name" value="1-AMINOCYCLOPROPANE-1-CARBOXYLATE DEAMINASE-RELATED"/>
    <property type="match status" value="1"/>
</dbReference>
<dbReference type="PANTHER" id="PTHR43780">
    <property type="entry name" value="1-AMINOCYCLOPROPANE-1-CARBOXYLATE DEAMINASE-RELATED"/>
    <property type="match status" value="1"/>
</dbReference>
<reference evidence="7" key="1">
    <citation type="submission" date="2021-03" db="EMBL/GenBank/DDBJ databases">
        <authorList>
            <person name="Lu T."/>
            <person name="Wang Q."/>
            <person name="Han X."/>
        </authorList>
    </citation>
    <scope>NUCLEOTIDE SEQUENCE</scope>
    <source>
        <strain evidence="7">WQ 2009</strain>
    </source>
</reference>
<dbReference type="InterPro" id="IPR001926">
    <property type="entry name" value="TrpB-like_PALP"/>
</dbReference>
<dbReference type="InterPro" id="IPR036052">
    <property type="entry name" value="TrpB-like_PALP_sf"/>
</dbReference>
<accession>A0A8T4H9E6</accession>
<dbReference type="EMBL" id="JAGKSB010000003">
    <property type="protein sequence ID" value="MBP3942726.1"/>
    <property type="molecule type" value="Genomic_DNA"/>
</dbReference>
<proteinExistence type="inferred from homology"/>
<dbReference type="SUPFAM" id="SSF53686">
    <property type="entry name" value="Tryptophan synthase beta subunit-like PLP-dependent enzymes"/>
    <property type="match status" value="1"/>
</dbReference>
<dbReference type="RefSeq" id="WP_353546208.1">
    <property type="nucleotide sequence ID" value="NZ_JAGKSB010000003.1"/>
</dbReference>
<dbReference type="AlphaFoldDB" id="A0A8T4H9E6"/>
<evidence type="ECO:0000256" key="2">
    <source>
        <dbReference type="ARBA" id="ARBA00008639"/>
    </source>
</evidence>
<comment type="caution">
    <text evidence="7">The sequence shown here is derived from an EMBL/GenBank/DDBJ whole genome shotgun (WGS) entry which is preliminary data.</text>
</comment>
<sequence length="292" mass="32094">MQSFDFYSPEEQIYRASFAEAGLSVYFKRDDLIHPYISGNKWRKLKHQLLAAEAEGKTALITFGGAWSNHILATAAAAAKFNFQATAIIRGEEVSNPVLSLCKVYGMQLIFVSREDYKDKEALYRRYATESSYFIDEGGYGALGALGCSELIAELTEKYDYIFCAAGTGTTAAGLALGVENSLLTTQIHVIPVLKGGEFIQMEVQKLAPSAKDVTLHVDYHFGGYARTKPALLTFIKDFVADTGILIEPTYTGKLCYAVEDLAQQGYFPAGSRILLIHTGGLTGFIGMHERF</sequence>
<evidence type="ECO:0000256" key="3">
    <source>
        <dbReference type="ARBA" id="ARBA00022898"/>
    </source>
</evidence>
<dbReference type="Gene3D" id="3.40.50.1100">
    <property type="match status" value="2"/>
</dbReference>
<evidence type="ECO:0000256" key="5">
    <source>
        <dbReference type="PIRSR" id="PIRSR006278-2"/>
    </source>
</evidence>
<name>A0A8T4H9E6_9SPHI</name>
<feature type="active site" description="Nucleophile" evidence="4">
    <location>
        <position position="68"/>
    </location>
</feature>
<feature type="modified residue" description="N6-(pyridoxal phosphate)lysine" evidence="5">
    <location>
        <position position="41"/>
    </location>
</feature>
<comment type="similarity">
    <text evidence="2">Belongs to the ACC deaminase/D-cysteine desulfhydrase family.</text>
</comment>
<gene>
    <name evidence="7" type="ORF">J5U18_03960</name>
</gene>
<protein>
    <submittedName>
        <fullName evidence="7">Pyridoxal-phosphate dependent enzyme</fullName>
    </submittedName>
</protein>
<feature type="domain" description="Tryptophan synthase beta chain-like PALP" evidence="6">
    <location>
        <begin position="19"/>
        <end position="280"/>
    </location>
</feature>
<dbReference type="GO" id="GO:0019148">
    <property type="term" value="F:D-cysteine desulfhydrase activity"/>
    <property type="evidence" value="ECO:0007669"/>
    <property type="project" value="TreeGrafter"/>
</dbReference>